<reference evidence="8 9" key="1">
    <citation type="submission" date="2013-01" db="EMBL/GenBank/DDBJ databases">
        <authorList>
            <person name="Fiebig A."/>
            <person name="Goeker M."/>
            <person name="Klenk H.-P.P."/>
        </authorList>
    </citation>
    <scope>NUCLEOTIDE SEQUENCE [LARGE SCALE GENOMIC DNA]</scope>
    <source>
        <strain evidence="8 9">DSM 17069</strain>
    </source>
</reference>
<evidence type="ECO:0000313" key="8">
    <source>
        <dbReference type="EMBL" id="KGM88410.1"/>
    </source>
</evidence>
<accession>A0A0A0HMK0</accession>
<dbReference type="CDD" id="cd07984">
    <property type="entry name" value="LPLAT_LABLAT-like"/>
    <property type="match status" value="1"/>
</dbReference>
<proteinExistence type="predicted"/>
<dbReference type="Pfam" id="PF03279">
    <property type="entry name" value="Lip_A_acyltrans"/>
    <property type="match status" value="1"/>
</dbReference>
<keyword evidence="7" id="KW-1133">Transmembrane helix</keyword>
<evidence type="ECO:0000256" key="6">
    <source>
        <dbReference type="ARBA" id="ARBA00023315"/>
    </source>
</evidence>
<dbReference type="InterPro" id="IPR004960">
    <property type="entry name" value="LipA_acyltrans"/>
</dbReference>
<keyword evidence="7" id="KW-0812">Transmembrane</keyword>
<dbReference type="Proteomes" id="UP000030021">
    <property type="component" value="Unassembled WGS sequence"/>
</dbReference>
<evidence type="ECO:0000256" key="2">
    <source>
        <dbReference type="ARBA" id="ARBA00022475"/>
    </source>
</evidence>
<evidence type="ECO:0000256" key="1">
    <source>
        <dbReference type="ARBA" id="ARBA00004533"/>
    </source>
</evidence>
<dbReference type="EMBL" id="AONH01000008">
    <property type="protein sequence ID" value="KGM88410.1"/>
    <property type="molecule type" value="Genomic_DNA"/>
</dbReference>
<feature type="transmembrane region" description="Helical" evidence="7">
    <location>
        <begin position="23"/>
        <end position="42"/>
    </location>
</feature>
<keyword evidence="5 7" id="KW-0472">Membrane</keyword>
<evidence type="ECO:0000313" key="9">
    <source>
        <dbReference type="Proteomes" id="UP000030021"/>
    </source>
</evidence>
<dbReference type="GO" id="GO:0009247">
    <property type="term" value="P:glycolipid biosynthetic process"/>
    <property type="evidence" value="ECO:0007669"/>
    <property type="project" value="UniProtKB-ARBA"/>
</dbReference>
<dbReference type="STRING" id="215743.ROSMUCSMR3_00108"/>
<dbReference type="PATRIC" id="fig|1288298.3.peg.1652"/>
<evidence type="ECO:0000256" key="5">
    <source>
        <dbReference type="ARBA" id="ARBA00023136"/>
    </source>
</evidence>
<comment type="caution">
    <text evidence="8">The sequence shown here is derived from an EMBL/GenBank/DDBJ whole genome shotgun (WGS) entry which is preliminary data.</text>
</comment>
<dbReference type="EC" id="2.3.1.-" evidence="8"/>
<protein>
    <submittedName>
        <fullName evidence="8">Lauroyl/myristoyl acyltransferase</fullName>
        <ecNumber evidence="8">2.3.1.-</ecNumber>
    </submittedName>
</protein>
<dbReference type="OrthoDB" id="9801955at2"/>
<dbReference type="PANTHER" id="PTHR30606:SF10">
    <property type="entry name" value="PHOSPHATIDYLINOSITOL MANNOSIDE ACYLTRANSFERASE"/>
    <property type="match status" value="1"/>
</dbReference>
<evidence type="ECO:0000256" key="7">
    <source>
        <dbReference type="SAM" id="Phobius"/>
    </source>
</evidence>
<dbReference type="HOGENOM" id="CLU_049421_4_2_5"/>
<dbReference type="eggNOG" id="COG1560">
    <property type="taxonomic scope" value="Bacteria"/>
</dbReference>
<dbReference type="AlphaFoldDB" id="A0A0A0HMK0"/>
<keyword evidence="2" id="KW-1003">Cell membrane</keyword>
<gene>
    <name evidence="8" type="ORF">rosmuc_01640</name>
</gene>
<keyword evidence="3" id="KW-0997">Cell inner membrane</keyword>
<keyword evidence="6 8" id="KW-0012">Acyltransferase</keyword>
<sequence length="322" mass="36232">MAKFILANAHRDRLFNNRVARNFLWFVDYVVVASVMGFFRLLPVTWASALGARLGRVFGRIFTRRNQHVRANLTVSLPEKSPAEIDALAGEVWANAGAVLGEYPNLAKLCNPGRDTLEIEVLEHIPAYSDPNQPAVFVSAHLANWEMMACAIARLGVRPCAMYAPLTNPWLDRTMLHYRGMLGAELVSRTEGLRAFVDALKSGRSPIMLTDRRVDGGKPIPFFDEEKDSSLLPARLALRFGVPLVPVQAERLPGARFRVRFHPPLVPSDPTMDRDNQTVDLARQINEKFEQWITAKPGDWLCTSKIWPSSILRARTDIYEDV</sequence>
<evidence type="ECO:0000256" key="3">
    <source>
        <dbReference type="ARBA" id="ARBA00022519"/>
    </source>
</evidence>
<keyword evidence="4 8" id="KW-0808">Transferase</keyword>
<dbReference type="GO" id="GO:0016746">
    <property type="term" value="F:acyltransferase activity"/>
    <property type="evidence" value="ECO:0007669"/>
    <property type="project" value="UniProtKB-KW"/>
</dbReference>
<name>A0A0A0HMK0_9RHOB</name>
<comment type="subcellular location">
    <subcellularLocation>
        <location evidence="1">Cell inner membrane</location>
    </subcellularLocation>
</comment>
<organism evidence="8 9">
    <name type="scientific">Roseovarius mucosus DSM 17069</name>
    <dbReference type="NCBI Taxonomy" id="1288298"/>
    <lineage>
        <taxon>Bacteria</taxon>
        <taxon>Pseudomonadati</taxon>
        <taxon>Pseudomonadota</taxon>
        <taxon>Alphaproteobacteria</taxon>
        <taxon>Rhodobacterales</taxon>
        <taxon>Roseobacteraceae</taxon>
        <taxon>Roseovarius</taxon>
    </lineage>
</organism>
<dbReference type="RefSeq" id="WP_037271895.1">
    <property type="nucleotide sequence ID" value="NZ_KN293978.2"/>
</dbReference>
<dbReference type="GO" id="GO:0005886">
    <property type="term" value="C:plasma membrane"/>
    <property type="evidence" value="ECO:0007669"/>
    <property type="project" value="UniProtKB-SubCell"/>
</dbReference>
<evidence type="ECO:0000256" key="4">
    <source>
        <dbReference type="ARBA" id="ARBA00022679"/>
    </source>
</evidence>
<dbReference type="PANTHER" id="PTHR30606">
    <property type="entry name" value="LIPID A BIOSYNTHESIS LAUROYL ACYLTRANSFERASE"/>
    <property type="match status" value="1"/>
</dbReference>